<evidence type="ECO:0000313" key="1">
    <source>
        <dbReference type="Proteomes" id="UP000050795"/>
    </source>
</evidence>
<sequence>MTALLLCRLSECKPAGSHENCNIQREYEKCVAEAKDDIHNLIPDFDVSSLKNGVNSDNNGFEKECLKHKACSTKIFLCFFGELVKPEWADCLSQKKLQVIKKAYENLKSEQNTPMELDLGTF</sequence>
<name>A0AA85JPG0_TRIRE</name>
<evidence type="ECO:0000313" key="2">
    <source>
        <dbReference type="WBParaSite" id="TREG1_33730.1"/>
    </source>
</evidence>
<proteinExistence type="predicted"/>
<dbReference type="AlphaFoldDB" id="A0AA85JPG0"/>
<accession>A0AA85JPG0</accession>
<dbReference type="Proteomes" id="UP000050795">
    <property type="component" value="Unassembled WGS sequence"/>
</dbReference>
<reference evidence="1" key="1">
    <citation type="submission" date="2022-06" db="EMBL/GenBank/DDBJ databases">
        <authorList>
            <person name="Berger JAMES D."/>
            <person name="Berger JAMES D."/>
        </authorList>
    </citation>
    <scope>NUCLEOTIDE SEQUENCE [LARGE SCALE GENOMIC DNA]</scope>
</reference>
<dbReference type="WBParaSite" id="TREG1_33730.1">
    <property type="protein sequence ID" value="TREG1_33730.1"/>
    <property type="gene ID" value="TREG1_33730"/>
</dbReference>
<organism evidence="1 2">
    <name type="scientific">Trichobilharzia regenti</name>
    <name type="common">Nasal bird schistosome</name>
    <dbReference type="NCBI Taxonomy" id="157069"/>
    <lineage>
        <taxon>Eukaryota</taxon>
        <taxon>Metazoa</taxon>
        <taxon>Spiralia</taxon>
        <taxon>Lophotrochozoa</taxon>
        <taxon>Platyhelminthes</taxon>
        <taxon>Trematoda</taxon>
        <taxon>Digenea</taxon>
        <taxon>Strigeidida</taxon>
        <taxon>Schistosomatoidea</taxon>
        <taxon>Schistosomatidae</taxon>
        <taxon>Trichobilharzia</taxon>
    </lineage>
</organism>
<reference evidence="2" key="2">
    <citation type="submission" date="2023-11" db="UniProtKB">
        <authorList>
            <consortium name="WormBaseParasite"/>
        </authorList>
    </citation>
    <scope>IDENTIFICATION</scope>
</reference>
<protein>
    <submittedName>
        <fullName evidence="2">Uncharacterized protein</fullName>
    </submittedName>
</protein>
<keyword evidence="1" id="KW-1185">Reference proteome</keyword>